<protein>
    <submittedName>
        <fullName evidence="3">Male sterility-like protein</fullName>
    </submittedName>
</protein>
<sequence>MKKSYGSNGLYDVIKQDLYTDNEAILLTGSTGFLGGHYLYWKLHTPGKVFVLARGEDEQQAHQRVCDNLAKCAKSYNLPDIPADLLAERLVCVKGDLKKPGLGLQAEQMALLQQSKIAEVWHFAASLSYRWEDKDKIDATNISGTEHLLELCHGLAAGRFIYISTAYTSGKQSGDIKETLHSDREGFTNYYEQSKWSAEKLIHEYTQQRNIACTIVRPSIILGPELTQCSGGTRFGLYGLFQEMYQMRDTLSQVKRNLRLVGNPQAVGNFIPVDQVVLDCLYLKSIDFGDQLVYHSVNSSDLKVSDVIKKCEHYNQLDCIEIVQAREGKVSSFESLFDSKTRFYEGYYDTMKQFNRVLPKHNPMTMEKIENFVRLFADELKSEEQGHIFLRHQVKSWDAETLTVHTLGNPDASPIVIANAYGMPVDFIAPLARRLSEHYFVLTWDTRWVPAVTQTFELEKCNSLTQAKDVIAIMDHFELATAAVVGWSSGAQTCLRVLNEFPARINGGALLNGGVSLKLQPAIPVSQFEESLKSLLPKISANRRMAEFYCQLIYGNLEAKASDEQAIDSVLTSTDPHLLYMTSMPFRNAESLFRYANMMHQMFNEQDDAFTSGISAPVLVLGCEHDEVTHPKLAQALADNLSNSELVMLENAGHFAQYYDHHVANLVADFVSRIKTHSRQALCQQ</sequence>
<dbReference type="GO" id="GO:0080019">
    <property type="term" value="F:alcohol-forming very long-chain fatty acyl-CoA reductase activity"/>
    <property type="evidence" value="ECO:0007669"/>
    <property type="project" value="InterPro"/>
</dbReference>
<dbReference type="STRING" id="318161.Sden_1067"/>
<evidence type="ECO:0000259" key="1">
    <source>
        <dbReference type="Pfam" id="PF00561"/>
    </source>
</evidence>
<evidence type="ECO:0000259" key="2">
    <source>
        <dbReference type="Pfam" id="PF07993"/>
    </source>
</evidence>
<dbReference type="SUPFAM" id="SSF53474">
    <property type="entry name" value="alpha/beta-Hydrolases"/>
    <property type="match status" value="1"/>
</dbReference>
<accession>Q12QC1</accession>
<dbReference type="eggNOG" id="COG3320">
    <property type="taxonomic scope" value="Bacteria"/>
</dbReference>
<dbReference type="InterPro" id="IPR029058">
    <property type="entry name" value="AB_hydrolase_fold"/>
</dbReference>
<dbReference type="InterPro" id="IPR013120">
    <property type="entry name" value="FAR_NAD-bd"/>
</dbReference>
<dbReference type="CDD" id="cd05263">
    <property type="entry name" value="MupV_like_SDR_e"/>
    <property type="match status" value="1"/>
</dbReference>
<dbReference type="Pfam" id="PF07993">
    <property type="entry name" value="NAD_binding_4"/>
    <property type="match status" value="1"/>
</dbReference>
<dbReference type="Proteomes" id="UP000001982">
    <property type="component" value="Chromosome"/>
</dbReference>
<gene>
    <name evidence="3" type="ordered locus">Sden_1067</name>
</gene>
<proteinExistence type="predicted"/>
<dbReference type="EMBL" id="CP000302">
    <property type="protein sequence ID" value="ABE54355.1"/>
    <property type="molecule type" value="Genomic_DNA"/>
</dbReference>
<dbReference type="PANTHER" id="PTHR11011">
    <property type="entry name" value="MALE STERILITY PROTEIN 2-RELATED"/>
    <property type="match status" value="1"/>
</dbReference>
<dbReference type="RefSeq" id="WP_011495517.1">
    <property type="nucleotide sequence ID" value="NC_007954.1"/>
</dbReference>
<dbReference type="InterPro" id="IPR000073">
    <property type="entry name" value="AB_hydrolase_1"/>
</dbReference>
<dbReference type="Gene3D" id="3.40.50.720">
    <property type="entry name" value="NAD(P)-binding Rossmann-like Domain"/>
    <property type="match status" value="1"/>
</dbReference>
<dbReference type="AlphaFoldDB" id="Q12QC1"/>
<dbReference type="Gene3D" id="3.40.50.1820">
    <property type="entry name" value="alpha/beta hydrolase"/>
    <property type="match status" value="1"/>
</dbReference>
<name>Q12QC1_SHEDO</name>
<feature type="domain" description="AB hydrolase-1" evidence="1">
    <location>
        <begin position="428"/>
        <end position="658"/>
    </location>
</feature>
<evidence type="ECO:0000313" key="4">
    <source>
        <dbReference type="Proteomes" id="UP000001982"/>
    </source>
</evidence>
<keyword evidence="4" id="KW-1185">Reference proteome</keyword>
<dbReference type="HOGENOM" id="CLU_401639_0_0_6"/>
<dbReference type="PANTHER" id="PTHR11011:SF45">
    <property type="entry name" value="FATTY ACYL-COA REDUCTASE CG8306-RELATED"/>
    <property type="match status" value="1"/>
</dbReference>
<dbReference type="Pfam" id="PF00561">
    <property type="entry name" value="Abhydrolase_1"/>
    <property type="match status" value="1"/>
</dbReference>
<organism evidence="3 4">
    <name type="scientific">Shewanella denitrificans (strain OS217 / ATCC BAA-1090 / DSM 15013)</name>
    <dbReference type="NCBI Taxonomy" id="318161"/>
    <lineage>
        <taxon>Bacteria</taxon>
        <taxon>Pseudomonadati</taxon>
        <taxon>Pseudomonadota</taxon>
        <taxon>Gammaproteobacteria</taxon>
        <taxon>Alteromonadales</taxon>
        <taxon>Shewanellaceae</taxon>
        <taxon>Shewanella</taxon>
    </lineage>
</organism>
<dbReference type="OrthoDB" id="9801056at2"/>
<reference evidence="3 4" key="1">
    <citation type="submission" date="2006-03" db="EMBL/GenBank/DDBJ databases">
        <title>Complete sequence of Shewanella denitrificans OS217.</title>
        <authorList>
            <consortium name="US DOE Joint Genome Institute"/>
            <person name="Copeland A."/>
            <person name="Lucas S."/>
            <person name="Lapidus A."/>
            <person name="Barry K."/>
            <person name="Detter J.C."/>
            <person name="Glavina del Rio T."/>
            <person name="Hammon N."/>
            <person name="Israni S."/>
            <person name="Dalin E."/>
            <person name="Tice H."/>
            <person name="Pitluck S."/>
            <person name="Brettin T."/>
            <person name="Bruce D."/>
            <person name="Han C."/>
            <person name="Tapia R."/>
            <person name="Gilna P."/>
            <person name="Kiss H."/>
            <person name="Schmutz J."/>
            <person name="Larimer F."/>
            <person name="Land M."/>
            <person name="Hauser L."/>
            <person name="Kyrpides N."/>
            <person name="Lykidis A."/>
            <person name="Richardson P."/>
        </authorList>
    </citation>
    <scope>NUCLEOTIDE SEQUENCE [LARGE SCALE GENOMIC DNA]</scope>
    <source>
        <strain evidence="4">OS217 / ATCC BAA-1090 / DSM 15013</strain>
    </source>
</reference>
<dbReference type="InterPro" id="IPR036291">
    <property type="entry name" value="NAD(P)-bd_dom_sf"/>
</dbReference>
<dbReference type="SUPFAM" id="SSF51735">
    <property type="entry name" value="NAD(P)-binding Rossmann-fold domains"/>
    <property type="match status" value="1"/>
</dbReference>
<dbReference type="GO" id="GO:0035336">
    <property type="term" value="P:long-chain fatty-acyl-CoA metabolic process"/>
    <property type="evidence" value="ECO:0007669"/>
    <property type="project" value="TreeGrafter"/>
</dbReference>
<evidence type="ECO:0000313" key="3">
    <source>
        <dbReference type="EMBL" id="ABE54355.1"/>
    </source>
</evidence>
<dbReference type="InterPro" id="IPR026055">
    <property type="entry name" value="FAR"/>
</dbReference>
<dbReference type="ESTHER" id="shedo-q12qc1">
    <property type="family name" value="6_AlphaBeta_hydrolase"/>
</dbReference>
<dbReference type="KEGG" id="sdn:Sden_1067"/>
<dbReference type="eggNOG" id="COG0596">
    <property type="taxonomic scope" value="Bacteria"/>
</dbReference>
<feature type="domain" description="Thioester reductase (TE)" evidence="2">
    <location>
        <begin position="27"/>
        <end position="277"/>
    </location>
</feature>